<name>A0A239N3I4_9ACTN</name>
<feature type="chain" id="PRO_5012173031" evidence="1">
    <location>
        <begin position="34"/>
        <end position="307"/>
    </location>
</feature>
<reference evidence="2 3" key="1">
    <citation type="submission" date="2017-06" db="EMBL/GenBank/DDBJ databases">
        <authorList>
            <person name="Kim H.J."/>
            <person name="Triplett B.A."/>
        </authorList>
    </citation>
    <scope>NUCLEOTIDE SEQUENCE [LARGE SCALE GENOMIC DNA]</scope>
    <source>
        <strain evidence="2 3">CGMCC 4.2132</strain>
    </source>
</reference>
<dbReference type="AlphaFoldDB" id="A0A239N3I4"/>
<feature type="signal peptide" evidence="1">
    <location>
        <begin position="1"/>
        <end position="33"/>
    </location>
</feature>
<evidence type="ECO:0000256" key="1">
    <source>
        <dbReference type="SAM" id="SignalP"/>
    </source>
</evidence>
<gene>
    <name evidence="2" type="ORF">SAMN05216276_105032</name>
</gene>
<proteinExistence type="predicted"/>
<organism evidence="2 3">
    <name type="scientific">Streptosporangium subroseum</name>
    <dbReference type="NCBI Taxonomy" id="106412"/>
    <lineage>
        <taxon>Bacteria</taxon>
        <taxon>Bacillati</taxon>
        <taxon>Actinomycetota</taxon>
        <taxon>Actinomycetes</taxon>
        <taxon>Streptosporangiales</taxon>
        <taxon>Streptosporangiaceae</taxon>
        <taxon>Streptosporangium</taxon>
    </lineage>
</organism>
<accession>A0A239N3I4</accession>
<dbReference type="Proteomes" id="UP000198282">
    <property type="component" value="Unassembled WGS sequence"/>
</dbReference>
<sequence length="307" mass="32094">MRFRNSARLARVGVATLLAAAAGLALAGAPAYAADESNLSVIPLSTRLANGVTKAVAKPFQFRIVNFGGAKARAVTVTVDVSKLDKTRVGYVVPNGCIANATGYTCKLGDMPDFTHNIGVPLYSLGEEGPAGTLSVKVAGTTPDPYLDDNSAEVPVTVTTAGYDLVPWAQDVYADVVVDRDDTGETDLTPVKAGHSAVLDWAIYNYGSRPAEGSIRYGFTLPVGVTFAKQPIGCHTAVVNGQTVANCETPYITLQPGKSFATPMNVKVGGNGTSTVINGASFYVDGPTPEDVDQDDADTYFEAFTRG</sequence>
<dbReference type="EMBL" id="FZOD01000050">
    <property type="protein sequence ID" value="SNT48994.1"/>
    <property type="molecule type" value="Genomic_DNA"/>
</dbReference>
<keyword evidence="3" id="KW-1185">Reference proteome</keyword>
<protein>
    <submittedName>
        <fullName evidence="2">Uncharacterized protein</fullName>
    </submittedName>
</protein>
<keyword evidence="1" id="KW-0732">Signal</keyword>
<evidence type="ECO:0000313" key="2">
    <source>
        <dbReference type="EMBL" id="SNT48994.1"/>
    </source>
</evidence>
<evidence type="ECO:0000313" key="3">
    <source>
        <dbReference type="Proteomes" id="UP000198282"/>
    </source>
</evidence>